<feature type="transmembrane region" description="Helical" evidence="1">
    <location>
        <begin position="53"/>
        <end position="70"/>
    </location>
</feature>
<dbReference type="HOGENOM" id="CLU_138406_0_0_11"/>
<reference evidence="2 3" key="1">
    <citation type="submission" date="2013-04" db="EMBL/GenBank/DDBJ databases">
        <title>Complete genome sequence of Corynebacterium humireducens DSM 45392(T), isolated from a wastewater-fed microbial fuel cell.</title>
        <authorList>
            <person name="Ruckert C."/>
            <person name="Albersmeier A."/>
            <person name="Kalinowski J."/>
        </authorList>
    </citation>
    <scope>NUCLEOTIDE SEQUENCE [LARGE SCALE GENOMIC DNA]</scope>
    <source>
        <strain evidence="3">MFC-5</strain>
    </source>
</reference>
<dbReference type="Proteomes" id="UP000031524">
    <property type="component" value="Chromosome"/>
</dbReference>
<sequence>MSQKNSRPERTFRVPLALRVGGAFMALAVALAIFAVVAVFLDGWMAPFAVTPRFLSILVAAVILGAFATIRADQSSSRTQVVALAVAVAIVIFSRFIPNEPLGLMAQYWLAMYAVFAFMCALIIRRSLIPRR</sequence>
<feature type="transmembrane region" description="Helical" evidence="1">
    <location>
        <begin position="104"/>
        <end position="124"/>
    </location>
</feature>
<evidence type="ECO:0000313" key="2">
    <source>
        <dbReference type="EMBL" id="AJE33201.1"/>
    </source>
</evidence>
<proteinExistence type="predicted"/>
<dbReference type="RefSeq" id="WP_040085856.1">
    <property type="nucleotide sequence ID" value="NZ_BCSU01000006.1"/>
</dbReference>
<dbReference type="AlphaFoldDB" id="A0A0B5D356"/>
<feature type="transmembrane region" description="Helical" evidence="1">
    <location>
        <begin position="20"/>
        <end position="41"/>
    </location>
</feature>
<keyword evidence="1" id="KW-0812">Transmembrane</keyword>
<keyword evidence="3" id="KW-1185">Reference proteome</keyword>
<evidence type="ECO:0000313" key="3">
    <source>
        <dbReference type="Proteomes" id="UP000031524"/>
    </source>
</evidence>
<organism evidence="2 3">
    <name type="scientific">Corynebacterium humireducens NBRC 106098 = DSM 45392</name>
    <dbReference type="NCBI Taxonomy" id="1223515"/>
    <lineage>
        <taxon>Bacteria</taxon>
        <taxon>Bacillati</taxon>
        <taxon>Actinomycetota</taxon>
        <taxon>Actinomycetes</taxon>
        <taxon>Mycobacteriales</taxon>
        <taxon>Corynebacteriaceae</taxon>
        <taxon>Corynebacterium</taxon>
    </lineage>
</organism>
<evidence type="ECO:0000256" key="1">
    <source>
        <dbReference type="SAM" id="Phobius"/>
    </source>
</evidence>
<dbReference type="EMBL" id="CP005286">
    <property type="protein sequence ID" value="AJE33201.1"/>
    <property type="molecule type" value="Genomic_DNA"/>
</dbReference>
<keyword evidence="1" id="KW-0472">Membrane</keyword>
<dbReference type="KEGG" id="chm:B842_06760"/>
<dbReference type="OrthoDB" id="4421883at2"/>
<feature type="transmembrane region" description="Helical" evidence="1">
    <location>
        <begin position="82"/>
        <end position="98"/>
    </location>
</feature>
<accession>A0A0B5D356</accession>
<keyword evidence="1" id="KW-1133">Transmembrane helix</keyword>
<name>A0A0B5D356_9CORY</name>
<gene>
    <name evidence="2" type="ORF">B842_06760</name>
</gene>
<protein>
    <submittedName>
        <fullName evidence="2">Uncharacterized protein</fullName>
    </submittedName>
</protein>